<dbReference type="STRING" id="293613.A1E_03695"/>
<organism evidence="2 3">
    <name type="scientific">Rickettsia canadensis (strain McKiel)</name>
    <dbReference type="NCBI Taxonomy" id="293613"/>
    <lineage>
        <taxon>Bacteria</taxon>
        <taxon>Pseudomonadati</taxon>
        <taxon>Pseudomonadota</taxon>
        <taxon>Alphaproteobacteria</taxon>
        <taxon>Rickettsiales</taxon>
        <taxon>Rickettsiaceae</taxon>
        <taxon>Rickettsieae</taxon>
        <taxon>Rickettsia</taxon>
        <taxon>belli group</taxon>
    </lineage>
</organism>
<keyword evidence="1" id="KW-1133">Transmembrane helix</keyword>
<dbReference type="HOGENOM" id="CLU_2737463_0_0_5"/>
<reference evidence="3" key="1">
    <citation type="submission" date="2007-09" db="EMBL/GenBank/DDBJ databases">
        <title>Complete genome sequence of Rickettsia canadensis.</title>
        <authorList>
            <person name="Madan A."/>
            <person name="Fahey J."/>
            <person name="Helton E."/>
            <person name="Ketteman M."/>
            <person name="Madan A."/>
            <person name="Rodrigues S."/>
            <person name="Sanchez A."/>
            <person name="Whiting M."/>
            <person name="Dasch G."/>
            <person name="Eremeeva M."/>
        </authorList>
    </citation>
    <scope>NUCLEOTIDE SEQUENCE [LARGE SCALE GENOMIC DNA]</scope>
    <source>
        <strain evidence="3">McKiel</strain>
    </source>
</reference>
<keyword evidence="1" id="KW-0472">Membrane</keyword>
<accession>A8EZ87</accession>
<proteinExistence type="predicted"/>
<evidence type="ECO:0000313" key="2">
    <source>
        <dbReference type="EMBL" id="ABV73670.1"/>
    </source>
</evidence>
<keyword evidence="1" id="KW-0812">Transmembrane</keyword>
<sequence length="71" mass="8746">MSFLRKWEFSKLNEKMYWVYVLITMVLIYIILVLLVVLMNINKKQSKYNIIKLVYTEEFTDIKQHLQEKKT</sequence>
<feature type="transmembrane region" description="Helical" evidence="1">
    <location>
        <begin position="17"/>
        <end position="38"/>
    </location>
</feature>
<dbReference type="Proteomes" id="UP000007056">
    <property type="component" value="Chromosome"/>
</dbReference>
<evidence type="ECO:0000313" key="3">
    <source>
        <dbReference type="Proteomes" id="UP000007056"/>
    </source>
</evidence>
<name>A8EZ87_RICCK</name>
<evidence type="ECO:0000256" key="1">
    <source>
        <dbReference type="SAM" id="Phobius"/>
    </source>
</evidence>
<protein>
    <submittedName>
        <fullName evidence="2">Uncharacterized protein</fullName>
    </submittedName>
</protein>
<dbReference type="AlphaFoldDB" id="A8EZ87"/>
<dbReference type="KEGG" id="rcm:A1E_03695"/>
<dbReference type="EMBL" id="CP000409">
    <property type="protein sequence ID" value="ABV73670.1"/>
    <property type="molecule type" value="Genomic_DNA"/>
</dbReference>
<gene>
    <name evidence="2" type="ordered locus">A1E_03695</name>
</gene>